<dbReference type="EMBL" id="CM056744">
    <property type="protein sequence ID" value="KAJ8666958.1"/>
    <property type="molecule type" value="Genomic_DNA"/>
</dbReference>
<reference evidence="1" key="1">
    <citation type="submission" date="2023-04" db="EMBL/GenBank/DDBJ databases">
        <title>A chromosome-level genome assembly of the parasitoid wasp Eretmocerus hayati.</title>
        <authorList>
            <person name="Zhong Y."/>
            <person name="Liu S."/>
            <person name="Liu Y."/>
        </authorList>
    </citation>
    <scope>NUCLEOTIDE SEQUENCE</scope>
    <source>
        <strain evidence="1">ZJU_SS_LIU_2023</strain>
    </source>
</reference>
<name>A0ACC2N7L6_9HYME</name>
<gene>
    <name evidence="1" type="ORF">QAD02_008620</name>
</gene>
<comment type="caution">
    <text evidence="1">The sequence shown here is derived from an EMBL/GenBank/DDBJ whole genome shotgun (WGS) entry which is preliminary data.</text>
</comment>
<evidence type="ECO:0000313" key="2">
    <source>
        <dbReference type="Proteomes" id="UP001239111"/>
    </source>
</evidence>
<organism evidence="1 2">
    <name type="scientific">Eretmocerus hayati</name>
    <dbReference type="NCBI Taxonomy" id="131215"/>
    <lineage>
        <taxon>Eukaryota</taxon>
        <taxon>Metazoa</taxon>
        <taxon>Ecdysozoa</taxon>
        <taxon>Arthropoda</taxon>
        <taxon>Hexapoda</taxon>
        <taxon>Insecta</taxon>
        <taxon>Pterygota</taxon>
        <taxon>Neoptera</taxon>
        <taxon>Endopterygota</taxon>
        <taxon>Hymenoptera</taxon>
        <taxon>Apocrita</taxon>
        <taxon>Proctotrupomorpha</taxon>
        <taxon>Chalcidoidea</taxon>
        <taxon>Aphelinidae</taxon>
        <taxon>Aphelininae</taxon>
        <taxon>Eretmocerus</taxon>
    </lineage>
</organism>
<evidence type="ECO:0000313" key="1">
    <source>
        <dbReference type="EMBL" id="KAJ8666958.1"/>
    </source>
</evidence>
<sequence>MRNINIVGVVSNSSTHTLTNVKPRLDSLFNNNRPLTALLRLWTNCLADFNVIIVNWETGSNGWNYVNAAYGTQTASIKIFRLLLDMRIQMEKQLSHKETHHWNSLYFVGHSLGAHISAQVSHLLSGDNFWQIKRITGLDPAQPCFQHVDFSLKLDHTDAEFVDVIHTQAGNYQTFNFGLREDLGHVDFYVNGGVVQPACIKASEVLEEHICSHKLAYSYFIESISHSLNKDCEFMSFEWDGSQADAMKNFDVMRMNGSCHDCPRMGIDAPVHYSPGKYIVFTGDQAPYCRIEEKGVNKVQAALEVRSYLLFIFNIQSCMYEKSIFEFTGRKKRVTSEALDRFSQRSN</sequence>
<keyword evidence="2" id="KW-1185">Reference proteome</keyword>
<accession>A0ACC2N7L6</accession>
<protein>
    <submittedName>
        <fullName evidence="1">Uncharacterized protein</fullName>
    </submittedName>
</protein>
<dbReference type="Proteomes" id="UP001239111">
    <property type="component" value="Chromosome 4"/>
</dbReference>
<proteinExistence type="predicted"/>